<dbReference type="SUPFAM" id="SSF81296">
    <property type="entry name" value="E set domains"/>
    <property type="match status" value="2"/>
</dbReference>
<dbReference type="PANTHER" id="PTHR46521:SF4">
    <property type="entry name" value="SUCROSE-PHOSPHATASE 2-RELATED"/>
    <property type="match status" value="1"/>
</dbReference>
<comment type="caution">
    <text evidence="4">The sequence shown here is derived from an EMBL/GenBank/DDBJ whole genome shotgun (WGS) entry which is preliminary data.</text>
</comment>
<dbReference type="Gene3D" id="3.90.1070.10">
    <property type="match status" value="1"/>
</dbReference>
<reference evidence="4 5" key="1">
    <citation type="journal article" date="2024" name="Nat. Commun.">
        <title>Phylogenomics reveals the evolutionary origins of lichenization in chlorophyte algae.</title>
        <authorList>
            <person name="Puginier C."/>
            <person name="Libourel C."/>
            <person name="Otte J."/>
            <person name="Skaloud P."/>
            <person name="Haon M."/>
            <person name="Grisel S."/>
            <person name="Petersen M."/>
            <person name="Berrin J.G."/>
            <person name="Delaux P.M."/>
            <person name="Dal Grande F."/>
            <person name="Keller J."/>
        </authorList>
    </citation>
    <scope>NUCLEOTIDE SEQUENCE [LARGE SCALE GENOMIC DNA]</scope>
    <source>
        <strain evidence="4 5">SAG 245.80</strain>
    </source>
</reference>
<dbReference type="PANTHER" id="PTHR46521">
    <property type="entry name" value="SUCROSE-PHOSPHATASE 2-RELATED"/>
    <property type="match status" value="1"/>
</dbReference>
<dbReference type="InterPro" id="IPR013783">
    <property type="entry name" value="Ig-like_fold"/>
</dbReference>
<feature type="domain" description="AMP-activated protein kinase glycogen-binding" evidence="3">
    <location>
        <begin position="43"/>
        <end position="125"/>
    </location>
</feature>
<evidence type="ECO:0000313" key="4">
    <source>
        <dbReference type="EMBL" id="KAK9834998.1"/>
    </source>
</evidence>
<dbReference type="InterPro" id="IPR036412">
    <property type="entry name" value="HAD-like_sf"/>
</dbReference>
<dbReference type="InterPro" id="IPR014756">
    <property type="entry name" value="Ig_E-set"/>
</dbReference>
<dbReference type="CDD" id="cd02859">
    <property type="entry name" value="E_set_AMPKbeta_like_N"/>
    <property type="match status" value="2"/>
</dbReference>
<dbReference type="Gene3D" id="3.40.50.1000">
    <property type="entry name" value="HAD superfamily/HAD-like"/>
    <property type="match status" value="1"/>
</dbReference>
<dbReference type="Proteomes" id="UP001445335">
    <property type="component" value="Unassembled WGS sequence"/>
</dbReference>
<dbReference type="Gene3D" id="2.60.40.10">
    <property type="entry name" value="Immunoglobulins"/>
    <property type="match status" value="2"/>
</dbReference>
<dbReference type="InterPro" id="IPR051518">
    <property type="entry name" value="Sucrose_Phosphatase"/>
</dbReference>
<dbReference type="InterPro" id="IPR032640">
    <property type="entry name" value="AMPK1_CBM"/>
</dbReference>
<dbReference type="Pfam" id="PF16561">
    <property type="entry name" value="AMPK1_CBM"/>
    <property type="match status" value="1"/>
</dbReference>
<dbReference type="InterPro" id="IPR006380">
    <property type="entry name" value="SPP-like_dom"/>
</dbReference>
<dbReference type="Pfam" id="PF05116">
    <property type="entry name" value="S6PP"/>
    <property type="match status" value="1"/>
</dbReference>
<organism evidence="4 5">
    <name type="scientific">Elliptochloris bilobata</name>
    <dbReference type="NCBI Taxonomy" id="381761"/>
    <lineage>
        <taxon>Eukaryota</taxon>
        <taxon>Viridiplantae</taxon>
        <taxon>Chlorophyta</taxon>
        <taxon>core chlorophytes</taxon>
        <taxon>Trebouxiophyceae</taxon>
        <taxon>Trebouxiophyceae incertae sedis</taxon>
        <taxon>Elliptochloris clade</taxon>
        <taxon>Elliptochloris</taxon>
    </lineage>
</organism>
<evidence type="ECO:0008006" key="6">
    <source>
        <dbReference type="Google" id="ProtNLM"/>
    </source>
</evidence>
<evidence type="ECO:0000256" key="1">
    <source>
        <dbReference type="ARBA" id="ARBA00022801"/>
    </source>
</evidence>
<dbReference type="AlphaFoldDB" id="A0AAW1RMQ9"/>
<evidence type="ECO:0000259" key="3">
    <source>
        <dbReference type="Pfam" id="PF16561"/>
    </source>
</evidence>
<dbReference type="InterPro" id="IPR023214">
    <property type="entry name" value="HAD_sf"/>
</dbReference>
<protein>
    <recommendedName>
        <fullName evidence="6">Sucrose phosphatase-like domain-containing protein</fullName>
    </recommendedName>
</protein>
<proteinExistence type="predicted"/>
<accession>A0AAW1RMQ9</accession>
<evidence type="ECO:0000259" key="2">
    <source>
        <dbReference type="Pfam" id="PF05116"/>
    </source>
</evidence>
<keyword evidence="5" id="KW-1185">Reference proteome</keyword>
<name>A0AAW1RMQ9_9CHLO</name>
<keyword evidence="1" id="KW-0378">Hydrolase</keyword>
<dbReference type="SFLD" id="SFLDG01141">
    <property type="entry name" value="C2.B.1:_Sucrose_Phosphatase_Li"/>
    <property type="match status" value="1"/>
</dbReference>
<gene>
    <name evidence="4" type="ORF">WJX81_003222</name>
</gene>
<sequence length="512" mass="54982">MAPGTYQYKYRVNGEWATSPCEPITGDGSGCFNNQRLVAPSAAFAWQARWGGTEVFVTGDWCAWAELIPLRRDAATQDFGLACSLAPGVYCYQYLVDGTWMTSPDVPVGPDDDGHLCNKIRVEDPPAFHLFYATGWRDAVLRVQTLDADGTPQTPGWREVPMFTTPSRATPLGGAWLSAVVPATGDPARGPPQLEFTVANGDGSAEDRPALGRTYLCRAPGGFKLLSGRLRPFPRARAASTMLVSDLDGTMVGDGAEADAATQRFCNYWEDTAALAGSVLVYNTGRSLGQFTALWAEKGGALALPDVLITAVGTKIFLLDTQEKGRWAAGGSVWKEDLQWAQRLSEGWDLGRVRQVAQGVLERLGEGAAAWLDRGTEHPHRVALSVRGDCLAGAVEQLRAGFEAANVQVRIITSGTGGWRYVDCVSIRGGKLEALEYVRMLFSVPRERCVAAGDSGNDILMLEGANPAIVVGNAQPLLVDWLAGQEQDARVVLTDAAMADGILEGLARLGLY</sequence>
<dbReference type="GO" id="GO:0016787">
    <property type="term" value="F:hydrolase activity"/>
    <property type="evidence" value="ECO:0007669"/>
    <property type="project" value="UniProtKB-KW"/>
</dbReference>
<dbReference type="SUPFAM" id="SSF56784">
    <property type="entry name" value="HAD-like"/>
    <property type="match status" value="1"/>
</dbReference>
<dbReference type="SFLD" id="SFLDG01140">
    <property type="entry name" value="C2.B:_Phosphomannomutase_and_P"/>
    <property type="match status" value="1"/>
</dbReference>
<evidence type="ECO:0000313" key="5">
    <source>
        <dbReference type="Proteomes" id="UP001445335"/>
    </source>
</evidence>
<feature type="domain" description="Sucrose phosphatase-like" evidence="2">
    <location>
        <begin position="241"/>
        <end position="508"/>
    </location>
</feature>
<dbReference type="EMBL" id="JALJOU010000030">
    <property type="protein sequence ID" value="KAK9834998.1"/>
    <property type="molecule type" value="Genomic_DNA"/>
</dbReference>
<dbReference type="SFLD" id="SFLDS00003">
    <property type="entry name" value="Haloacid_Dehalogenase"/>
    <property type="match status" value="1"/>
</dbReference>